<evidence type="ECO:0000256" key="1">
    <source>
        <dbReference type="RuleBase" id="RU000408"/>
    </source>
</evidence>
<dbReference type="Pfam" id="PF00313">
    <property type="entry name" value="CSD"/>
    <property type="match status" value="1"/>
</dbReference>
<dbReference type="SUPFAM" id="SSF50249">
    <property type="entry name" value="Nucleic acid-binding proteins"/>
    <property type="match status" value="1"/>
</dbReference>
<evidence type="ECO:0000313" key="4">
    <source>
        <dbReference type="Proteomes" id="UP001501581"/>
    </source>
</evidence>
<dbReference type="InterPro" id="IPR002059">
    <property type="entry name" value="CSP_DNA-bd"/>
</dbReference>
<comment type="subcellular location">
    <subcellularLocation>
        <location evidence="1">Cytoplasm</location>
    </subcellularLocation>
</comment>
<dbReference type="InterPro" id="IPR012340">
    <property type="entry name" value="NA-bd_OB-fold"/>
</dbReference>
<dbReference type="EMBL" id="BAAALG010000001">
    <property type="protein sequence ID" value="GAA1089760.1"/>
    <property type="molecule type" value="Genomic_DNA"/>
</dbReference>
<proteinExistence type="predicted"/>
<dbReference type="Gene3D" id="2.40.50.140">
    <property type="entry name" value="Nucleic acid-binding proteins"/>
    <property type="match status" value="1"/>
</dbReference>
<organism evidence="3 4">
    <name type="scientific">Nocardioides dubius</name>
    <dbReference type="NCBI Taxonomy" id="317019"/>
    <lineage>
        <taxon>Bacteria</taxon>
        <taxon>Bacillati</taxon>
        <taxon>Actinomycetota</taxon>
        <taxon>Actinomycetes</taxon>
        <taxon>Propionibacteriales</taxon>
        <taxon>Nocardioidaceae</taxon>
        <taxon>Nocardioides</taxon>
    </lineage>
</organism>
<dbReference type="RefSeq" id="WP_415630061.1">
    <property type="nucleotide sequence ID" value="NZ_BAAALG010000001.1"/>
</dbReference>
<dbReference type="SMART" id="SM00357">
    <property type="entry name" value="CSP"/>
    <property type="match status" value="1"/>
</dbReference>
<comment type="caution">
    <text evidence="3">The sequence shown here is derived from an EMBL/GenBank/DDBJ whole genome shotgun (WGS) entry which is preliminary data.</text>
</comment>
<name>A0ABN1TIR6_9ACTN</name>
<evidence type="ECO:0000259" key="2">
    <source>
        <dbReference type="PROSITE" id="PS51857"/>
    </source>
</evidence>
<dbReference type="Proteomes" id="UP001501581">
    <property type="component" value="Unassembled WGS sequence"/>
</dbReference>
<dbReference type="PROSITE" id="PS00352">
    <property type="entry name" value="CSD_1"/>
    <property type="match status" value="1"/>
</dbReference>
<keyword evidence="4" id="KW-1185">Reference proteome</keyword>
<dbReference type="InterPro" id="IPR050181">
    <property type="entry name" value="Cold_shock_domain"/>
</dbReference>
<reference evidence="3 4" key="1">
    <citation type="journal article" date="2019" name="Int. J. Syst. Evol. Microbiol.">
        <title>The Global Catalogue of Microorganisms (GCM) 10K type strain sequencing project: providing services to taxonomists for standard genome sequencing and annotation.</title>
        <authorList>
            <consortium name="The Broad Institute Genomics Platform"/>
            <consortium name="The Broad Institute Genome Sequencing Center for Infectious Disease"/>
            <person name="Wu L."/>
            <person name="Ma J."/>
        </authorList>
    </citation>
    <scope>NUCLEOTIDE SEQUENCE [LARGE SCALE GENOMIC DNA]</scope>
    <source>
        <strain evidence="3 4">JCM 13008</strain>
    </source>
</reference>
<dbReference type="PANTHER" id="PTHR11544">
    <property type="entry name" value="COLD SHOCK DOMAIN CONTAINING PROTEINS"/>
    <property type="match status" value="1"/>
</dbReference>
<dbReference type="InterPro" id="IPR019844">
    <property type="entry name" value="CSD_CS"/>
</dbReference>
<dbReference type="PRINTS" id="PR00050">
    <property type="entry name" value="COLDSHOCK"/>
</dbReference>
<accession>A0ABN1TIR6</accession>
<feature type="domain" description="CSD" evidence="2">
    <location>
        <begin position="64"/>
        <end position="126"/>
    </location>
</feature>
<dbReference type="CDD" id="cd04458">
    <property type="entry name" value="CSP_CDS"/>
    <property type="match status" value="1"/>
</dbReference>
<protein>
    <recommendedName>
        <fullName evidence="2">CSD domain-containing protein</fullName>
    </recommendedName>
</protein>
<dbReference type="InterPro" id="IPR011129">
    <property type="entry name" value="CSD"/>
</dbReference>
<sequence length="127" mass="13354">MNDIVDALQDVANQLEELNHTLSQVSDGLFYLNLHVGADVSAWTGGTGSSSNVPHSPTGAGGNHGQGVVKWFDSSQGFGFITQTGGTEVFVHSSAIPHLGALYEGQRVVFEYQAGPRGPMVVTLQLA</sequence>
<gene>
    <name evidence="3" type="ORF">GCM10009668_00180</name>
</gene>
<dbReference type="PROSITE" id="PS51857">
    <property type="entry name" value="CSD_2"/>
    <property type="match status" value="1"/>
</dbReference>
<evidence type="ECO:0000313" key="3">
    <source>
        <dbReference type="EMBL" id="GAA1089760.1"/>
    </source>
</evidence>